<dbReference type="Proteomes" id="UP001055634">
    <property type="component" value="Segment"/>
</dbReference>
<dbReference type="Gene3D" id="1.10.30.50">
    <property type="match status" value="1"/>
</dbReference>
<gene>
    <name evidence="2" type="ORF">GURKE_04140</name>
</gene>
<feature type="region of interest" description="Disordered" evidence="1">
    <location>
        <begin position="1"/>
        <end position="55"/>
    </location>
</feature>
<dbReference type="EMBL" id="ON529850">
    <property type="protein sequence ID" value="UTC28416.1"/>
    <property type="molecule type" value="Genomic_DNA"/>
</dbReference>
<organism evidence="2 3">
    <name type="scientific">Brevundimonas phage vB_BpoS-Gurke</name>
    <dbReference type="NCBI Taxonomy" id="2948599"/>
    <lineage>
        <taxon>Viruses</taxon>
        <taxon>Duplodnaviria</taxon>
        <taxon>Heunggongvirae</taxon>
        <taxon>Uroviricota</taxon>
        <taxon>Caudoviricetes</taxon>
        <taxon>Jeanschmidtviridae</taxon>
        <taxon>Kikimoravirus</taxon>
        <taxon>Kikimoravirus gurke</taxon>
    </lineage>
</organism>
<protein>
    <submittedName>
        <fullName evidence="2">HNH nuclease</fullName>
    </submittedName>
</protein>
<evidence type="ECO:0000313" key="2">
    <source>
        <dbReference type="EMBL" id="UTC28416.1"/>
    </source>
</evidence>
<accession>A0A9E7SS66</accession>
<reference evidence="2" key="1">
    <citation type="submission" date="2022-04" db="EMBL/GenBank/DDBJ databases">
        <authorList>
            <person name="Friedrich I."/>
            <person name="Schneider D."/>
            <person name="Poehlein A."/>
            <person name="Hertel R."/>
            <person name="Daniel R."/>
        </authorList>
    </citation>
    <scope>NUCLEOTIDE SEQUENCE</scope>
</reference>
<name>A0A9E7SS66_9CAUD</name>
<feature type="compositionally biased region" description="Basic residues" evidence="1">
    <location>
        <begin position="20"/>
        <end position="37"/>
    </location>
</feature>
<proteinExistence type="predicted"/>
<evidence type="ECO:0000313" key="3">
    <source>
        <dbReference type="Proteomes" id="UP001055634"/>
    </source>
</evidence>
<evidence type="ECO:0000256" key="1">
    <source>
        <dbReference type="SAM" id="MobiDB-lite"/>
    </source>
</evidence>
<keyword evidence="3" id="KW-1185">Reference proteome</keyword>
<sequence length="190" mass="22154">MARRPKRRASPPKTTANTITRRRRASSRPRRSKKPRGSKLPVSYNHRTHPSKITRQPPGHCRWCGVKIFKVDGVTLNLRRSWCGQTCVNQYLLRSDPKVMRQHVFLRDEGKCAKCGKVWNRLSDKWQADHVVPLFLAFGDWSFWEPENVQILCTDPCHKEKSASDMARYGFVIERKSRNTVKTQKKQLPS</sequence>
<feature type="compositionally biased region" description="Basic residues" evidence="1">
    <location>
        <begin position="1"/>
        <end position="10"/>
    </location>
</feature>